<evidence type="ECO:0000313" key="2">
    <source>
        <dbReference type="Proteomes" id="UP000242792"/>
    </source>
</evidence>
<sequence length="373" mass="43396">MVNILKNNLFVFWESQGKMPGYLDACQDTWRKNIKNLEIHIINHGNIKDYIGDVYDVELLKKISLPKQSDAISVAVLEKFGGLFIDMDTLITKDIFNFFNKFDPDKLIFFGYPPDRGVHVAVMYAGTSLNPILIEWRKQCQYKLENLNEDVSWSSFGNSIIDPMLKNENYKNFYHIIDCVASGNILERCLNMLDARKQYEAFYFSPKLKIDVRQYIEGARDGIISLHNSWTPVEYKSMEKKIFLINQCPLAEIINSILKKEDYEYIDALSGALYWKFSKNKFFLKNRTIKNKALAVIDFNVNGCLFGFDLKKVFEKDEDQISIEIVARNEGAKNKLTDLFNFNKSVNKWMVEKCDESLCFSVIEKIINDISRI</sequence>
<dbReference type="GO" id="GO:0016757">
    <property type="term" value="F:glycosyltransferase activity"/>
    <property type="evidence" value="ECO:0007669"/>
    <property type="project" value="InterPro"/>
</dbReference>
<proteinExistence type="predicted"/>
<evidence type="ECO:0008006" key="3">
    <source>
        <dbReference type="Google" id="ProtNLM"/>
    </source>
</evidence>
<dbReference type="Gene3D" id="3.90.550.20">
    <property type="match status" value="1"/>
</dbReference>
<protein>
    <recommendedName>
        <fullName evidence="3">Glycosyl transferase</fullName>
    </recommendedName>
</protein>
<dbReference type="Pfam" id="PF05704">
    <property type="entry name" value="Caps_synth"/>
    <property type="match status" value="1"/>
</dbReference>
<dbReference type="AlphaFoldDB" id="A0A1V0BHK3"/>
<dbReference type="OrthoDB" id="8612290at2"/>
<dbReference type="GeneID" id="83040673"/>
<dbReference type="Proteomes" id="UP000242792">
    <property type="component" value="Chromosome"/>
</dbReference>
<dbReference type="InterPro" id="IPR008441">
    <property type="entry name" value="AfumC-like_glycosyl_Trfase"/>
</dbReference>
<gene>
    <name evidence="1" type="ORF">B5M06_15310</name>
</gene>
<dbReference type="SUPFAM" id="SSF53448">
    <property type="entry name" value="Nucleotide-diphospho-sugar transferases"/>
    <property type="match status" value="1"/>
</dbReference>
<dbReference type="EMBL" id="CP020121">
    <property type="protein sequence ID" value="AQZ99415.1"/>
    <property type="molecule type" value="Genomic_DNA"/>
</dbReference>
<dbReference type="KEGG" id="cke:B5M06_15310"/>
<accession>A0A1V0BHK3</accession>
<organism evidence="1 2">
    <name type="scientific">Comamonas kerstersii</name>
    <dbReference type="NCBI Taxonomy" id="225992"/>
    <lineage>
        <taxon>Bacteria</taxon>
        <taxon>Pseudomonadati</taxon>
        <taxon>Pseudomonadota</taxon>
        <taxon>Betaproteobacteria</taxon>
        <taxon>Burkholderiales</taxon>
        <taxon>Comamonadaceae</taxon>
        <taxon>Comamonas</taxon>
    </lineage>
</organism>
<reference evidence="1 2" key="1">
    <citation type="submission" date="2017-03" db="EMBL/GenBank/DDBJ databases">
        <title>Rapid Whole Genome Sequencing of Comamonas kerstersii Causing Continuous ambulatory Peritoneal Dialysis-Associated Peritonitis.</title>
        <authorList>
            <person name="Zheng B."/>
        </authorList>
    </citation>
    <scope>NUCLEOTIDE SEQUENCE [LARGE SCALE GENOMIC DNA]</scope>
    <source>
        <strain evidence="1 2">8943</strain>
    </source>
</reference>
<dbReference type="RefSeq" id="WP_080025304.1">
    <property type="nucleotide sequence ID" value="NZ_CP020121.1"/>
</dbReference>
<name>A0A1V0BHK3_9BURK</name>
<dbReference type="InterPro" id="IPR029044">
    <property type="entry name" value="Nucleotide-diphossugar_trans"/>
</dbReference>
<evidence type="ECO:0000313" key="1">
    <source>
        <dbReference type="EMBL" id="AQZ99415.1"/>
    </source>
</evidence>